<keyword evidence="3" id="KW-0012">Acyltransferase</keyword>
<dbReference type="PANTHER" id="PTHR11104:SF0">
    <property type="entry name" value="SPBETA PROPHAGE-DERIVED AMINOGLYCOSIDE N(3')-ACETYLTRANSFERASE-LIKE PROTEIN YOKD"/>
    <property type="match status" value="1"/>
</dbReference>
<dbReference type="RefSeq" id="WP_386431206.1">
    <property type="nucleotide sequence ID" value="NZ_JBHSBB010000014.1"/>
</dbReference>
<organism evidence="4 5">
    <name type="scientific">Streptomyces polygonati</name>
    <dbReference type="NCBI Taxonomy" id="1617087"/>
    <lineage>
        <taxon>Bacteria</taxon>
        <taxon>Bacillati</taxon>
        <taxon>Actinomycetota</taxon>
        <taxon>Actinomycetes</taxon>
        <taxon>Kitasatosporales</taxon>
        <taxon>Streptomycetaceae</taxon>
        <taxon>Streptomyces</taxon>
    </lineage>
</organism>
<evidence type="ECO:0000313" key="5">
    <source>
        <dbReference type="Proteomes" id="UP001595765"/>
    </source>
</evidence>
<evidence type="ECO:0000256" key="2">
    <source>
        <dbReference type="ARBA" id="ARBA00022679"/>
    </source>
</evidence>
<evidence type="ECO:0000256" key="1">
    <source>
        <dbReference type="ARBA" id="ARBA00006383"/>
    </source>
</evidence>
<dbReference type="Pfam" id="PF02522">
    <property type="entry name" value="Antibiotic_NAT"/>
    <property type="match status" value="1"/>
</dbReference>
<comment type="similarity">
    <text evidence="1">Belongs to the antibiotic N-acetyltransferase family.</text>
</comment>
<dbReference type="Proteomes" id="UP001595765">
    <property type="component" value="Unassembled WGS sequence"/>
</dbReference>
<comment type="caution">
    <text evidence="4">The sequence shown here is derived from an EMBL/GenBank/DDBJ whole genome shotgun (WGS) entry which is preliminary data.</text>
</comment>
<protein>
    <submittedName>
        <fullName evidence="4">AAC(3) family N-acetyltransferase</fullName>
    </submittedName>
</protein>
<reference evidence="5" key="1">
    <citation type="journal article" date="2019" name="Int. J. Syst. Evol. Microbiol.">
        <title>The Global Catalogue of Microorganisms (GCM) 10K type strain sequencing project: providing services to taxonomists for standard genome sequencing and annotation.</title>
        <authorList>
            <consortium name="The Broad Institute Genomics Platform"/>
            <consortium name="The Broad Institute Genome Sequencing Center for Infectious Disease"/>
            <person name="Wu L."/>
            <person name="Ma J."/>
        </authorList>
    </citation>
    <scope>NUCLEOTIDE SEQUENCE [LARGE SCALE GENOMIC DNA]</scope>
    <source>
        <strain evidence="5">CGMCC 4.7237</strain>
    </source>
</reference>
<keyword evidence="2" id="KW-0808">Transferase</keyword>
<dbReference type="InterPro" id="IPR003679">
    <property type="entry name" value="Amioglycoside_AcTrfase"/>
</dbReference>
<gene>
    <name evidence="4" type="ORF">ACFO3J_20895</name>
</gene>
<keyword evidence="5" id="KW-1185">Reference proteome</keyword>
<dbReference type="SUPFAM" id="SSF110710">
    <property type="entry name" value="TTHA0583/YokD-like"/>
    <property type="match status" value="1"/>
</dbReference>
<proteinExistence type="inferred from homology"/>
<sequence>MDDLGLAARPVMVHSSLRSFGEPVEGGADALLDLFLARGCTVLVPTFSESQFGAVPPATMRPARNAIDYAELPADAPAVQEVPEFTVDSTVVNAGMGVLPARLLARPDAERGAHPLNSFAALGPQAPDLIAAQSPADVYGPVRLLAERDGAALLLGVGLNRMTALHYAEQRSGRRLLVRWARDSGGRVFMVETGSCSEGFPHLEPFLRPYVRTTRVGESSWAAYPLTEALAAASEAMSADQAVTRCPDRTCLRCRDSIAGGPIGPAPLG</sequence>
<evidence type="ECO:0000256" key="3">
    <source>
        <dbReference type="ARBA" id="ARBA00023315"/>
    </source>
</evidence>
<name>A0ABV8HPU4_9ACTN</name>
<accession>A0ABV8HPU4</accession>
<dbReference type="PANTHER" id="PTHR11104">
    <property type="entry name" value="AMINOGLYCOSIDE N3-ACETYLTRANSFERASE"/>
    <property type="match status" value="1"/>
</dbReference>
<dbReference type="InterPro" id="IPR028345">
    <property type="entry name" value="Antibiotic_NAT-like"/>
</dbReference>
<evidence type="ECO:0000313" key="4">
    <source>
        <dbReference type="EMBL" id="MFC4033920.1"/>
    </source>
</evidence>
<dbReference type="EMBL" id="JBHSBB010000014">
    <property type="protein sequence ID" value="MFC4033920.1"/>
    <property type="molecule type" value="Genomic_DNA"/>
</dbReference>